<dbReference type="InterPro" id="IPR036770">
    <property type="entry name" value="Ankyrin_rpt-contain_sf"/>
</dbReference>
<reference evidence="7" key="1">
    <citation type="submission" date="2021-06" db="EMBL/GenBank/DDBJ databases">
        <title>Parelaphostrongylus tenuis whole genome reference sequence.</title>
        <authorList>
            <person name="Garwood T.J."/>
            <person name="Larsen P.A."/>
            <person name="Fountain-Jones N.M."/>
            <person name="Garbe J.R."/>
            <person name="Macchietto M.G."/>
            <person name="Kania S.A."/>
            <person name="Gerhold R.W."/>
            <person name="Richards J.E."/>
            <person name="Wolf T.M."/>
        </authorList>
    </citation>
    <scope>NUCLEOTIDE SEQUENCE</scope>
    <source>
        <strain evidence="7">MNPRO001-30</strain>
        <tissue evidence="7">Meninges</tissue>
    </source>
</reference>
<proteinExistence type="predicted"/>
<dbReference type="SMART" id="SM00248">
    <property type="entry name" value="ANK"/>
    <property type="match status" value="2"/>
</dbReference>
<keyword evidence="4" id="KW-0446">Lipid-binding</keyword>
<dbReference type="PANTHER" id="PTHR24119:SF0">
    <property type="entry name" value="ACYL-COA-BINDING DOMAIN-CONTAINING PROTEIN 6"/>
    <property type="match status" value="1"/>
</dbReference>
<dbReference type="Gene3D" id="1.25.40.20">
    <property type="entry name" value="Ankyrin repeat-containing domain"/>
    <property type="match status" value="1"/>
</dbReference>
<keyword evidence="8" id="KW-1185">Reference proteome</keyword>
<dbReference type="SUPFAM" id="SSF47027">
    <property type="entry name" value="Acyl-CoA binding protein"/>
    <property type="match status" value="1"/>
</dbReference>
<dbReference type="AlphaFoldDB" id="A0AAD5RDK9"/>
<dbReference type="PROSITE" id="PS50297">
    <property type="entry name" value="ANK_REP_REGION"/>
    <property type="match status" value="2"/>
</dbReference>
<dbReference type="PRINTS" id="PR00689">
    <property type="entry name" value="ACOABINDINGP"/>
</dbReference>
<evidence type="ECO:0000313" key="7">
    <source>
        <dbReference type="EMBL" id="KAJ1374133.1"/>
    </source>
</evidence>
<dbReference type="PANTHER" id="PTHR24119">
    <property type="entry name" value="ACYL-COA-BINDING DOMAIN-CONTAINING PROTEIN 6"/>
    <property type="match status" value="1"/>
</dbReference>
<dbReference type="Proteomes" id="UP001196413">
    <property type="component" value="Unassembled WGS sequence"/>
</dbReference>
<keyword evidence="3 5" id="KW-0040">ANK repeat</keyword>
<dbReference type="SUPFAM" id="SSF48403">
    <property type="entry name" value="Ankyrin repeat"/>
    <property type="match status" value="1"/>
</dbReference>
<dbReference type="PROSITE" id="PS51228">
    <property type="entry name" value="ACB_2"/>
    <property type="match status" value="1"/>
</dbReference>
<evidence type="ECO:0000256" key="4">
    <source>
        <dbReference type="ARBA" id="ARBA00023121"/>
    </source>
</evidence>
<dbReference type="EMBL" id="JAHQIW010007404">
    <property type="protein sequence ID" value="KAJ1374133.1"/>
    <property type="molecule type" value="Genomic_DNA"/>
</dbReference>
<comment type="caution">
    <text evidence="7">The sequence shown here is derived from an EMBL/GenBank/DDBJ whole genome shotgun (WGS) entry which is preliminary data.</text>
</comment>
<feature type="repeat" description="ANK" evidence="5">
    <location>
        <begin position="232"/>
        <end position="264"/>
    </location>
</feature>
<dbReference type="PROSITE" id="PS50088">
    <property type="entry name" value="ANK_REPEAT"/>
    <property type="match status" value="2"/>
</dbReference>
<evidence type="ECO:0000256" key="2">
    <source>
        <dbReference type="ARBA" id="ARBA00022737"/>
    </source>
</evidence>
<keyword evidence="2" id="KW-0677">Repeat</keyword>
<evidence type="ECO:0000256" key="3">
    <source>
        <dbReference type="ARBA" id="ARBA00023043"/>
    </source>
</evidence>
<feature type="domain" description="ACB" evidence="6">
    <location>
        <begin position="45"/>
        <end position="131"/>
    </location>
</feature>
<dbReference type="GO" id="GO:0000062">
    <property type="term" value="F:fatty-acyl-CoA binding"/>
    <property type="evidence" value="ECO:0007669"/>
    <property type="project" value="InterPro"/>
</dbReference>
<evidence type="ECO:0000256" key="1">
    <source>
        <dbReference type="ARBA" id="ARBA00018419"/>
    </source>
</evidence>
<evidence type="ECO:0000259" key="6">
    <source>
        <dbReference type="PROSITE" id="PS51228"/>
    </source>
</evidence>
<evidence type="ECO:0000313" key="8">
    <source>
        <dbReference type="Proteomes" id="UP001196413"/>
    </source>
</evidence>
<evidence type="ECO:0000256" key="5">
    <source>
        <dbReference type="PROSITE-ProRule" id="PRU00023"/>
    </source>
</evidence>
<gene>
    <name evidence="7" type="ORF">KIN20_036749</name>
</gene>
<organism evidence="7 8">
    <name type="scientific">Parelaphostrongylus tenuis</name>
    <name type="common">Meningeal worm</name>
    <dbReference type="NCBI Taxonomy" id="148309"/>
    <lineage>
        <taxon>Eukaryota</taxon>
        <taxon>Metazoa</taxon>
        <taxon>Ecdysozoa</taxon>
        <taxon>Nematoda</taxon>
        <taxon>Chromadorea</taxon>
        <taxon>Rhabditida</taxon>
        <taxon>Rhabditina</taxon>
        <taxon>Rhabditomorpha</taxon>
        <taxon>Strongyloidea</taxon>
        <taxon>Metastrongylidae</taxon>
        <taxon>Parelaphostrongylus</taxon>
    </lineage>
</organism>
<dbReference type="InterPro" id="IPR035984">
    <property type="entry name" value="Acyl-CoA-binding_sf"/>
</dbReference>
<dbReference type="Pfam" id="PF12796">
    <property type="entry name" value="Ank_2"/>
    <property type="match status" value="1"/>
</dbReference>
<dbReference type="InterPro" id="IPR014352">
    <property type="entry name" value="FERM/acyl-CoA-bd_prot_sf"/>
</dbReference>
<dbReference type="Gene3D" id="1.20.80.10">
    <property type="match status" value="1"/>
</dbReference>
<name>A0AAD5RDK9_PARTN</name>
<dbReference type="InterPro" id="IPR000582">
    <property type="entry name" value="Acyl-CoA-binding_protein"/>
</dbReference>
<sequence length="285" mass="32066">MFAVVLARCYQRWFRVQHTEERVTLPSDEEFEFVDNLEAQIDPDLKLRFRSACNYLPTVLDRLERSHLMQFYALYKQATLGPAKDADRPSFFDAKGKLKYEAWAQLGDMPRDVAMKTYIAKMTYMNLGWDPGVQSMSHGFGARPSRPMVVDGSSDDAPTAVIDREAVLWFTAAKADDITTVMNIFQRRPELLNETDQHLGMTALHWAIDSGCDKVIRYLLSKNVDVNAADPEGNTPLHFAACCHRQTAAEILISKGADRTLRNCDGQTPAEACDDPTLQAILTPS</sequence>
<feature type="repeat" description="ANK" evidence="5">
    <location>
        <begin position="199"/>
        <end position="231"/>
    </location>
</feature>
<protein>
    <recommendedName>
        <fullName evidence="1">Acyl-CoA-binding domain-containing protein 6</fullName>
    </recommendedName>
</protein>
<dbReference type="InterPro" id="IPR002110">
    <property type="entry name" value="Ankyrin_rpt"/>
</dbReference>
<accession>A0AAD5RDK9</accession>
<dbReference type="Pfam" id="PF00887">
    <property type="entry name" value="ACBP"/>
    <property type="match status" value="1"/>
</dbReference>